<dbReference type="AlphaFoldDB" id="A0A5P8K6J5"/>
<dbReference type="Proteomes" id="UP000327294">
    <property type="component" value="Chromosome"/>
</dbReference>
<feature type="region of interest" description="Disordered" evidence="1">
    <location>
        <begin position="1"/>
        <end position="58"/>
    </location>
</feature>
<accession>A0A5P8K6J5</accession>
<evidence type="ECO:0000313" key="2">
    <source>
        <dbReference type="EMBL" id="QFQ98674.1"/>
    </source>
</evidence>
<dbReference type="KEGG" id="sphv:F9278_23740"/>
<sequence length="152" mass="16210">MAEEARHQGAPGQGFVAEGGHEQRQEPSAKAGRGGRRRSRQPKQRSERQTFRASTAEATEIQEAADAKGISKARFIAQAVHAEIHGRPRLDHDEALDVLEAARIQLVRAGTNLNQIAKVLNSGGDAPHIARAADAVAGAATEIRTAARKLVS</sequence>
<proteinExistence type="predicted"/>
<dbReference type="RefSeq" id="WP_152170126.1">
    <property type="nucleotide sequence ID" value="NZ_CP045096.1"/>
</dbReference>
<organism evidence="2 3">
    <name type="scientific">Streptomyces phaeolivaceus</name>
    <dbReference type="NCBI Taxonomy" id="2653200"/>
    <lineage>
        <taxon>Bacteria</taxon>
        <taxon>Bacillati</taxon>
        <taxon>Actinomycetota</taxon>
        <taxon>Actinomycetes</taxon>
        <taxon>Kitasatosporales</taxon>
        <taxon>Streptomycetaceae</taxon>
        <taxon>Streptomyces</taxon>
    </lineage>
</organism>
<dbReference type="Pfam" id="PF21983">
    <property type="entry name" value="NikA-like"/>
    <property type="match status" value="1"/>
</dbReference>
<evidence type="ECO:0000313" key="3">
    <source>
        <dbReference type="Proteomes" id="UP000327294"/>
    </source>
</evidence>
<evidence type="ECO:0000256" key="1">
    <source>
        <dbReference type="SAM" id="MobiDB-lite"/>
    </source>
</evidence>
<keyword evidence="3" id="KW-1185">Reference proteome</keyword>
<feature type="compositionally biased region" description="Basic residues" evidence="1">
    <location>
        <begin position="33"/>
        <end position="43"/>
    </location>
</feature>
<name>A0A5P8K6J5_9ACTN</name>
<dbReference type="EMBL" id="CP045096">
    <property type="protein sequence ID" value="QFQ98674.1"/>
    <property type="molecule type" value="Genomic_DNA"/>
</dbReference>
<reference evidence="2 3" key="1">
    <citation type="submission" date="2019-10" db="EMBL/GenBank/DDBJ databases">
        <title>Streptomyces sp. strain GY16 isolated from leaves of Broussonetia papyrifera.</title>
        <authorList>
            <person name="Mo P."/>
        </authorList>
    </citation>
    <scope>NUCLEOTIDE SEQUENCE [LARGE SCALE GENOMIC DNA]</scope>
    <source>
        <strain evidence="2 3">GY16</strain>
    </source>
</reference>
<gene>
    <name evidence="2" type="ORF">F9278_23740</name>
</gene>
<dbReference type="InterPro" id="IPR053842">
    <property type="entry name" value="NikA-like"/>
</dbReference>
<protein>
    <submittedName>
        <fullName evidence="2">MobC family plasmid mobilization relaxosome protein</fullName>
    </submittedName>
</protein>